<accession>A0AA38HZ93</accession>
<dbReference type="AlphaFoldDB" id="A0AA38HZ93"/>
<protein>
    <submittedName>
        <fullName evidence="2">Uncharacterized protein</fullName>
    </submittedName>
</protein>
<dbReference type="Proteomes" id="UP001168821">
    <property type="component" value="Unassembled WGS sequence"/>
</dbReference>
<reference evidence="2" key="1">
    <citation type="journal article" date="2023" name="G3 (Bethesda)">
        <title>Whole genome assemblies of Zophobas morio and Tenebrio molitor.</title>
        <authorList>
            <person name="Kaur S."/>
            <person name="Stinson S.A."/>
            <person name="diCenzo G.C."/>
        </authorList>
    </citation>
    <scope>NUCLEOTIDE SEQUENCE</scope>
    <source>
        <strain evidence="2">QUZm001</strain>
    </source>
</reference>
<feature type="region of interest" description="Disordered" evidence="1">
    <location>
        <begin position="1"/>
        <end position="41"/>
    </location>
</feature>
<evidence type="ECO:0000256" key="1">
    <source>
        <dbReference type="SAM" id="MobiDB-lite"/>
    </source>
</evidence>
<name>A0AA38HZ93_9CUCU</name>
<dbReference type="EMBL" id="JALNTZ010000006">
    <property type="protein sequence ID" value="KAJ3647338.1"/>
    <property type="molecule type" value="Genomic_DNA"/>
</dbReference>
<evidence type="ECO:0000313" key="3">
    <source>
        <dbReference type="Proteomes" id="UP001168821"/>
    </source>
</evidence>
<comment type="caution">
    <text evidence="2">The sequence shown here is derived from an EMBL/GenBank/DDBJ whole genome shotgun (WGS) entry which is preliminary data.</text>
</comment>
<proteinExistence type="predicted"/>
<evidence type="ECO:0000313" key="2">
    <source>
        <dbReference type="EMBL" id="KAJ3647338.1"/>
    </source>
</evidence>
<gene>
    <name evidence="2" type="ORF">Zmor_019222</name>
</gene>
<sequence length="170" mass="19200">MFTLPTLEDQNRSTQKGQIFLSPKPPPLLPQPRFPTSRRPDRRPHICMQIIGLRPPPSAPVKHNRPHYPPEFAGGFKTVYTITCKIRASDGRRRRRLGLSVCVVYFHPYLFHGERCYVWPEIRHDPAVAAKMTAGSKARRPAPPFAAAGARARRADKLSTIARNGFIAVK</sequence>
<feature type="compositionally biased region" description="Pro residues" evidence="1">
    <location>
        <begin position="23"/>
        <end position="33"/>
    </location>
</feature>
<organism evidence="2 3">
    <name type="scientific">Zophobas morio</name>
    <dbReference type="NCBI Taxonomy" id="2755281"/>
    <lineage>
        <taxon>Eukaryota</taxon>
        <taxon>Metazoa</taxon>
        <taxon>Ecdysozoa</taxon>
        <taxon>Arthropoda</taxon>
        <taxon>Hexapoda</taxon>
        <taxon>Insecta</taxon>
        <taxon>Pterygota</taxon>
        <taxon>Neoptera</taxon>
        <taxon>Endopterygota</taxon>
        <taxon>Coleoptera</taxon>
        <taxon>Polyphaga</taxon>
        <taxon>Cucujiformia</taxon>
        <taxon>Tenebrionidae</taxon>
        <taxon>Zophobas</taxon>
    </lineage>
</organism>
<keyword evidence="3" id="KW-1185">Reference proteome</keyword>